<comment type="caution">
    <text evidence="1">The sequence shown here is derived from an EMBL/GenBank/DDBJ whole genome shotgun (WGS) entry which is preliminary data.</text>
</comment>
<keyword evidence="2" id="KW-1185">Reference proteome</keyword>
<accession>A0ABP9MCG8</accession>
<evidence type="ECO:0000313" key="2">
    <source>
        <dbReference type="Proteomes" id="UP001500227"/>
    </source>
</evidence>
<dbReference type="RefSeq" id="WP_345371639.1">
    <property type="nucleotide sequence ID" value="NZ_BAABKD010000011.1"/>
</dbReference>
<reference evidence="2" key="1">
    <citation type="journal article" date="2019" name="Int. J. Syst. Evol. Microbiol.">
        <title>The Global Catalogue of Microorganisms (GCM) 10K type strain sequencing project: providing services to taxonomists for standard genome sequencing and annotation.</title>
        <authorList>
            <consortium name="The Broad Institute Genomics Platform"/>
            <consortium name="The Broad Institute Genome Sequencing Center for Infectious Disease"/>
            <person name="Wu L."/>
            <person name="Ma J."/>
        </authorList>
    </citation>
    <scope>NUCLEOTIDE SEQUENCE [LARGE SCALE GENOMIC DNA]</scope>
    <source>
        <strain evidence="2">JCM 18423</strain>
    </source>
</reference>
<sequence length="107" mass="12272">MRDDISDYLVHWTKGDCYEEAAEILLQIIVTDAVKGGNGFIKGQYICVCFTEAPLDVFHLKKGKYKPFGIQMHKSDVFGLGGRPVIYQLEEEFDILPKSMRWRLDQG</sequence>
<name>A0ABP9MCG8_9BURK</name>
<evidence type="ECO:0000313" key="1">
    <source>
        <dbReference type="EMBL" id="GAA5092900.1"/>
    </source>
</evidence>
<organism evidence="1 2">
    <name type="scientific">Paenalcaligenes hermetiae</name>
    <dbReference type="NCBI Taxonomy" id="1157987"/>
    <lineage>
        <taxon>Bacteria</taxon>
        <taxon>Pseudomonadati</taxon>
        <taxon>Pseudomonadota</taxon>
        <taxon>Betaproteobacteria</taxon>
        <taxon>Burkholderiales</taxon>
        <taxon>Alcaligenaceae</taxon>
        <taxon>Paenalcaligenes</taxon>
    </lineage>
</organism>
<dbReference type="EMBL" id="BAABKD010000011">
    <property type="protein sequence ID" value="GAA5092900.1"/>
    <property type="molecule type" value="Genomic_DNA"/>
</dbReference>
<proteinExistence type="predicted"/>
<protein>
    <submittedName>
        <fullName evidence="1">Uncharacterized protein</fullName>
    </submittedName>
</protein>
<dbReference type="Proteomes" id="UP001500227">
    <property type="component" value="Unassembled WGS sequence"/>
</dbReference>
<gene>
    <name evidence="1" type="ORF">GCM10023337_20920</name>
</gene>